<organism evidence="5 6">
    <name type="scientific">Stylosanthes scabra</name>
    <dbReference type="NCBI Taxonomy" id="79078"/>
    <lineage>
        <taxon>Eukaryota</taxon>
        <taxon>Viridiplantae</taxon>
        <taxon>Streptophyta</taxon>
        <taxon>Embryophyta</taxon>
        <taxon>Tracheophyta</taxon>
        <taxon>Spermatophyta</taxon>
        <taxon>Magnoliopsida</taxon>
        <taxon>eudicotyledons</taxon>
        <taxon>Gunneridae</taxon>
        <taxon>Pentapetalae</taxon>
        <taxon>rosids</taxon>
        <taxon>fabids</taxon>
        <taxon>Fabales</taxon>
        <taxon>Fabaceae</taxon>
        <taxon>Papilionoideae</taxon>
        <taxon>50 kb inversion clade</taxon>
        <taxon>dalbergioids sensu lato</taxon>
        <taxon>Dalbergieae</taxon>
        <taxon>Pterocarpus clade</taxon>
        <taxon>Stylosanthes</taxon>
    </lineage>
</organism>
<evidence type="ECO:0008006" key="7">
    <source>
        <dbReference type="Google" id="ProtNLM"/>
    </source>
</evidence>
<reference evidence="5 6" key="1">
    <citation type="journal article" date="2023" name="Plants (Basel)">
        <title>Bridging the Gap: Combining Genomics and Transcriptomics Approaches to Understand Stylosanthes scabra, an Orphan Legume from the Brazilian Caatinga.</title>
        <authorList>
            <person name="Ferreira-Neto J.R.C."/>
            <person name="da Silva M.D."/>
            <person name="Binneck E."/>
            <person name="de Melo N.F."/>
            <person name="da Silva R.H."/>
            <person name="de Melo A.L.T.M."/>
            <person name="Pandolfi V."/>
            <person name="Bustamante F.O."/>
            <person name="Brasileiro-Vidal A.C."/>
            <person name="Benko-Iseppon A.M."/>
        </authorList>
    </citation>
    <scope>NUCLEOTIDE SEQUENCE [LARGE SCALE GENOMIC DNA]</scope>
    <source>
        <tissue evidence="5">Leaves</tissue>
    </source>
</reference>
<evidence type="ECO:0000313" key="5">
    <source>
        <dbReference type="EMBL" id="MED6145259.1"/>
    </source>
</evidence>
<evidence type="ECO:0000313" key="6">
    <source>
        <dbReference type="Proteomes" id="UP001341840"/>
    </source>
</evidence>
<feature type="repeat" description="PPR" evidence="3">
    <location>
        <begin position="355"/>
        <end position="389"/>
    </location>
</feature>
<dbReference type="PROSITE" id="PS51375">
    <property type="entry name" value="PPR"/>
    <property type="match status" value="2"/>
</dbReference>
<feature type="repeat" description="PPR" evidence="3">
    <location>
        <begin position="141"/>
        <end position="175"/>
    </location>
</feature>
<accession>A0ABU6T9S3</accession>
<protein>
    <recommendedName>
        <fullName evidence="7">Pentatricopeptide repeat-containing protein</fullName>
    </recommendedName>
</protein>
<evidence type="ECO:0000256" key="1">
    <source>
        <dbReference type="ARBA" id="ARBA00007626"/>
    </source>
</evidence>
<keyword evidence="6" id="KW-1185">Reference proteome</keyword>
<dbReference type="InterPro" id="IPR011990">
    <property type="entry name" value="TPR-like_helical_dom_sf"/>
</dbReference>
<proteinExistence type="inferred from homology"/>
<feature type="region of interest" description="Disordered" evidence="4">
    <location>
        <begin position="488"/>
        <end position="516"/>
    </location>
</feature>
<evidence type="ECO:0000256" key="4">
    <source>
        <dbReference type="SAM" id="MobiDB-lite"/>
    </source>
</evidence>
<dbReference type="PANTHER" id="PTHR45717">
    <property type="entry name" value="OS12G0527900 PROTEIN"/>
    <property type="match status" value="1"/>
</dbReference>
<dbReference type="NCBIfam" id="TIGR00756">
    <property type="entry name" value="PPR"/>
    <property type="match status" value="2"/>
</dbReference>
<dbReference type="PANTHER" id="PTHR45717:SF28">
    <property type="entry name" value="PENTACOTRIPEPTIDE-REPEAT REGION OF PRORP DOMAIN-CONTAINING PROTEIN"/>
    <property type="match status" value="1"/>
</dbReference>
<comment type="caution">
    <text evidence="5">The sequence shown here is derived from an EMBL/GenBank/DDBJ whole genome shotgun (WGS) entry which is preliminary data.</text>
</comment>
<evidence type="ECO:0000256" key="2">
    <source>
        <dbReference type="ARBA" id="ARBA00022737"/>
    </source>
</evidence>
<sequence>MAILSRLKSAFRLLPRSSATYATYNTSPPKRYKHAPVFVPPDLYLRIFTAPDPTLSVVTILEQCFQEHRTLSYNVLVSIIKQLRLSKRYESALQVSFWMSEKGYYEPKSADFSTRLELIAKVKGIEEAESYFDSIPNHLRTGECYNTLLNCYVRVRDVDKAERIMMQMRHLGFARSTFARNCVLKLYYRTQNYDKAEEFLLEMKRERIYFDCYTFSAMINLCGAKSDVEGIDKLLARLEDDPSYSRHADWGVYAIAANWYGKLGIHDKAFNALKKSEVRLNYRYWKTAIPNLMTQYARIGKKEEAMRLWDIYKMDGKLLNIDYAAVIDSVLRLGGIELAKSIFEEWESRYQYFSNFFIQNKMIRAYARNGNMEAAEAIFNRTIMKGGKPSLFTWSELLSGYIQQNNLSKAVQSLKEAVSLCEVGYRWMPLPESLAAIFQYLKGNGDMEGAEDLIRLLSSKNLISIDVHNKLMSWMMDVESNEHAIDVLGGDSHKQTGEISEPEEDRSNPDFSLSHQ</sequence>
<comment type="similarity">
    <text evidence="1">Belongs to the PPR family. P subfamily.</text>
</comment>
<dbReference type="Proteomes" id="UP001341840">
    <property type="component" value="Unassembled WGS sequence"/>
</dbReference>
<dbReference type="InterPro" id="IPR002885">
    <property type="entry name" value="PPR_rpt"/>
</dbReference>
<keyword evidence="2" id="KW-0677">Repeat</keyword>
<dbReference type="Pfam" id="PF13041">
    <property type="entry name" value="PPR_2"/>
    <property type="match status" value="1"/>
</dbReference>
<dbReference type="Pfam" id="PF01535">
    <property type="entry name" value="PPR"/>
    <property type="match status" value="2"/>
</dbReference>
<gene>
    <name evidence="5" type="ORF">PIB30_023502</name>
</gene>
<dbReference type="Gene3D" id="1.25.40.10">
    <property type="entry name" value="Tetratricopeptide repeat domain"/>
    <property type="match status" value="2"/>
</dbReference>
<evidence type="ECO:0000256" key="3">
    <source>
        <dbReference type="PROSITE-ProRule" id="PRU00708"/>
    </source>
</evidence>
<dbReference type="SUPFAM" id="SSF48452">
    <property type="entry name" value="TPR-like"/>
    <property type="match status" value="1"/>
</dbReference>
<name>A0ABU6T9S3_9FABA</name>
<dbReference type="EMBL" id="JASCZI010090703">
    <property type="protein sequence ID" value="MED6145259.1"/>
    <property type="molecule type" value="Genomic_DNA"/>
</dbReference>